<reference evidence="1 2" key="1">
    <citation type="submission" date="2020-08" db="EMBL/GenBank/DDBJ databases">
        <title>Genome public.</title>
        <authorList>
            <person name="Liu C."/>
            <person name="Sun Q."/>
        </authorList>
    </citation>
    <scope>NUCLEOTIDE SEQUENCE [LARGE SCALE GENOMIC DNA]</scope>
    <source>
        <strain evidence="1 2">3_YM_SP_D4_24.mj</strain>
    </source>
</reference>
<dbReference type="Proteomes" id="UP000661649">
    <property type="component" value="Unassembled WGS sequence"/>
</dbReference>
<sequence length="92" mass="11018">MGQIEKEPSYRKICRKCLLQDMDENEYFTDLRKYIAQIDKDLKVEDEEYQNRLAKCKECDNLLSGMCRICGCFVEMRAVMKKNHCPAVEKRW</sequence>
<dbReference type="Pfam" id="PF19668">
    <property type="entry name" value="DUF6171"/>
    <property type="match status" value="1"/>
</dbReference>
<comment type="caution">
    <text evidence="1">The sequence shown here is derived from an EMBL/GenBank/DDBJ whole genome shotgun (WGS) entry which is preliminary data.</text>
</comment>
<accession>A0ABR7PFF8</accession>
<evidence type="ECO:0000313" key="1">
    <source>
        <dbReference type="EMBL" id="MBC8629535.1"/>
    </source>
</evidence>
<dbReference type="InterPro" id="IPR046169">
    <property type="entry name" value="DUF6171"/>
</dbReference>
<evidence type="ECO:0000313" key="2">
    <source>
        <dbReference type="Proteomes" id="UP000661649"/>
    </source>
</evidence>
<proteinExistence type="predicted"/>
<name>A0ABR7PFF8_9FIRM</name>
<keyword evidence="2" id="KW-1185">Reference proteome</keyword>
<gene>
    <name evidence="1" type="ORF">H8712_13145</name>
</gene>
<organism evidence="1 2">
    <name type="scientific">Blautia stercoris</name>
    <dbReference type="NCBI Taxonomy" id="871664"/>
    <lineage>
        <taxon>Bacteria</taxon>
        <taxon>Bacillati</taxon>
        <taxon>Bacillota</taxon>
        <taxon>Clostridia</taxon>
        <taxon>Lachnospirales</taxon>
        <taxon>Lachnospiraceae</taxon>
        <taxon>Blautia</taxon>
    </lineage>
</organism>
<evidence type="ECO:0008006" key="3">
    <source>
        <dbReference type="Google" id="ProtNLM"/>
    </source>
</evidence>
<dbReference type="RefSeq" id="WP_187559058.1">
    <property type="nucleotide sequence ID" value="NZ_DAWEED010000011.1"/>
</dbReference>
<protein>
    <recommendedName>
        <fullName evidence="3">Zinc-finger domain-containing protein</fullName>
    </recommendedName>
</protein>
<dbReference type="EMBL" id="JACRTP010000006">
    <property type="protein sequence ID" value="MBC8629535.1"/>
    <property type="molecule type" value="Genomic_DNA"/>
</dbReference>